<dbReference type="GO" id="GO:0005886">
    <property type="term" value="C:plasma membrane"/>
    <property type="evidence" value="ECO:0007669"/>
    <property type="project" value="UniProtKB-SubCell"/>
</dbReference>
<gene>
    <name evidence="9" type="ORF">F8O02_02250</name>
</gene>
<comment type="caution">
    <text evidence="9">The sequence shown here is derived from an EMBL/GenBank/DDBJ whole genome shotgun (WGS) entry which is preliminary data.</text>
</comment>
<proteinExistence type="inferred from homology"/>
<dbReference type="EMBL" id="WBKA01000001">
    <property type="protein sequence ID" value="KAB1633760.1"/>
    <property type="molecule type" value="Genomic_DNA"/>
</dbReference>
<evidence type="ECO:0000313" key="9">
    <source>
        <dbReference type="EMBL" id="KAB1633760.1"/>
    </source>
</evidence>
<dbReference type="PANTHER" id="PTHR30151:SF0">
    <property type="entry name" value="ABC TRANSPORTER PERMEASE PROTEIN MJ0413-RELATED"/>
    <property type="match status" value="1"/>
</dbReference>
<keyword evidence="3" id="KW-1003">Cell membrane</keyword>
<dbReference type="Gene3D" id="1.10.3720.10">
    <property type="entry name" value="MetI-like"/>
    <property type="match status" value="1"/>
</dbReference>
<organism evidence="9 10">
    <name type="scientific">Pseudoclavibacter caeni</name>
    <dbReference type="NCBI Taxonomy" id="908846"/>
    <lineage>
        <taxon>Bacteria</taxon>
        <taxon>Bacillati</taxon>
        <taxon>Actinomycetota</taxon>
        <taxon>Actinomycetes</taxon>
        <taxon>Micrococcales</taxon>
        <taxon>Microbacteriaceae</taxon>
        <taxon>Pseudoclavibacter</taxon>
    </lineage>
</organism>
<feature type="transmembrane region" description="Helical" evidence="7">
    <location>
        <begin position="251"/>
        <end position="272"/>
    </location>
</feature>
<feature type="domain" description="ABC transmembrane type-1" evidence="8">
    <location>
        <begin position="87"/>
        <end position="272"/>
    </location>
</feature>
<dbReference type="InterPro" id="IPR000515">
    <property type="entry name" value="MetI-like"/>
</dbReference>
<dbReference type="Pfam" id="PF00528">
    <property type="entry name" value="BPD_transp_1"/>
    <property type="match status" value="1"/>
</dbReference>
<comment type="similarity">
    <text evidence="7">Belongs to the binding-protein-dependent transport system permease family.</text>
</comment>
<dbReference type="CDD" id="cd06261">
    <property type="entry name" value="TM_PBP2"/>
    <property type="match status" value="1"/>
</dbReference>
<feature type="transmembrane region" description="Helical" evidence="7">
    <location>
        <begin position="31"/>
        <end position="53"/>
    </location>
</feature>
<evidence type="ECO:0000256" key="5">
    <source>
        <dbReference type="ARBA" id="ARBA00022989"/>
    </source>
</evidence>
<evidence type="ECO:0000256" key="7">
    <source>
        <dbReference type="RuleBase" id="RU363032"/>
    </source>
</evidence>
<name>A0A7C8FY70_9MICO</name>
<feature type="transmembrane region" description="Helical" evidence="7">
    <location>
        <begin position="131"/>
        <end position="151"/>
    </location>
</feature>
<evidence type="ECO:0000256" key="6">
    <source>
        <dbReference type="ARBA" id="ARBA00023136"/>
    </source>
</evidence>
<dbReference type="AlphaFoldDB" id="A0A7C8FY70"/>
<comment type="subcellular location">
    <subcellularLocation>
        <location evidence="1 7">Cell membrane</location>
        <topology evidence="1 7">Multi-pass membrane protein</topology>
    </subcellularLocation>
</comment>
<dbReference type="GO" id="GO:0055085">
    <property type="term" value="P:transmembrane transport"/>
    <property type="evidence" value="ECO:0007669"/>
    <property type="project" value="InterPro"/>
</dbReference>
<feature type="transmembrane region" description="Helical" evidence="7">
    <location>
        <begin position="99"/>
        <end position="119"/>
    </location>
</feature>
<evidence type="ECO:0000256" key="3">
    <source>
        <dbReference type="ARBA" id="ARBA00022475"/>
    </source>
</evidence>
<feature type="transmembrane region" description="Helical" evidence="7">
    <location>
        <begin position="157"/>
        <end position="180"/>
    </location>
</feature>
<dbReference type="InterPro" id="IPR035906">
    <property type="entry name" value="MetI-like_sf"/>
</dbReference>
<evidence type="ECO:0000256" key="2">
    <source>
        <dbReference type="ARBA" id="ARBA00022448"/>
    </source>
</evidence>
<dbReference type="Proteomes" id="UP000481339">
    <property type="component" value="Unassembled WGS sequence"/>
</dbReference>
<reference evidence="9 10" key="1">
    <citation type="submission" date="2019-09" db="EMBL/GenBank/DDBJ databases">
        <title>Phylogeny of genus Pseudoclavibacter and closely related genus.</title>
        <authorList>
            <person name="Li Y."/>
        </authorList>
    </citation>
    <scope>NUCLEOTIDE SEQUENCE [LARGE SCALE GENOMIC DNA]</scope>
    <source>
        <strain evidence="9 10">JCM 16921</strain>
    </source>
</reference>
<accession>A0A7C8FY70</accession>
<dbReference type="RefSeq" id="WP_158035597.1">
    <property type="nucleotide sequence ID" value="NZ_BAAAZV010000018.1"/>
</dbReference>
<keyword evidence="5 7" id="KW-1133">Transmembrane helix</keyword>
<dbReference type="PROSITE" id="PS50928">
    <property type="entry name" value="ABC_TM1"/>
    <property type="match status" value="1"/>
</dbReference>
<keyword evidence="6 7" id="KW-0472">Membrane</keyword>
<protein>
    <submittedName>
        <fullName evidence="9">ABC transporter permease subunit</fullName>
    </submittedName>
</protein>
<evidence type="ECO:0000259" key="8">
    <source>
        <dbReference type="PROSITE" id="PS50928"/>
    </source>
</evidence>
<keyword evidence="10" id="KW-1185">Reference proteome</keyword>
<dbReference type="SUPFAM" id="SSF161098">
    <property type="entry name" value="MetI-like"/>
    <property type="match status" value="1"/>
</dbReference>
<evidence type="ECO:0000313" key="10">
    <source>
        <dbReference type="Proteomes" id="UP000481339"/>
    </source>
</evidence>
<evidence type="ECO:0000256" key="1">
    <source>
        <dbReference type="ARBA" id="ARBA00004651"/>
    </source>
</evidence>
<keyword evidence="2 7" id="KW-0813">Transport</keyword>
<sequence>MNAMITDTRANAVIEVRGDLRREMVRATLRALGRSLVTALGTLLIVLVLWQAVISFTKVSPYVAKGPADVWAWLVSGKDATTHLSDILGLVGVTLVDTVAGFVAGMVAALVLAVVFRLSRGVQTAVMPIALLLRSVPLVAIAPVIILITGIGSPASVAVIGGIVVLFPALANIMFGLASASPQALDVVRVYGGGTWTAIRKVALPSALPSIFAATRISVPGAITGALLAEWLSTGTGVGGMINKYITQAQFSALWSAVVIVTLIALVLYNLVQLAENVVLTRMGLRR</sequence>
<dbReference type="OrthoDB" id="7274389at2"/>
<evidence type="ECO:0000256" key="4">
    <source>
        <dbReference type="ARBA" id="ARBA00022692"/>
    </source>
</evidence>
<dbReference type="PANTHER" id="PTHR30151">
    <property type="entry name" value="ALKANE SULFONATE ABC TRANSPORTER-RELATED, MEMBRANE SUBUNIT"/>
    <property type="match status" value="1"/>
</dbReference>
<keyword evidence="4 7" id="KW-0812">Transmembrane</keyword>